<keyword evidence="4" id="KW-1185">Reference proteome</keyword>
<dbReference type="Proteomes" id="UP001472677">
    <property type="component" value="Unassembled WGS sequence"/>
</dbReference>
<evidence type="ECO:0000313" key="3">
    <source>
        <dbReference type="EMBL" id="KAK8574895.1"/>
    </source>
</evidence>
<evidence type="ECO:0000313" key="4">
    <source>
        <dbReference type="Proteomes" id="UP001472677"/>
    </source>
</evidence>
<dbReference type="Pfam" id="PF03109">
    <property type="entry name" value="ABC1"/>
    <property type="match status" value="1"/>
</dbReference>
<comment type="caution">
    <text evidence="3">The sequence shown here is derived from an EMBL/GenBank/DDBJ whole genome shotgun (WGS) entry which is preliminary data.</text>
</comment>
<gene>
    <name evidence="3" type="ORF">V6N12_062572</name>
</gene>
<feature type="domain" description="ABC1 atypical kinase-like" evidence="2">
    <location>
        <begin position="105"/>
        <end position="172"/>
    </location>
</feature>
<dbReference type="PANTHER" id="PTHR10566">
    <property type="entry name" value="CHAPERONE-ACTIVITY OF BC1 COMPLEX CABC1 -RELATED"/>
    <property type="match status" value="1"/>
</dbReference>
<sequence>MGEVSQKIKRVRVQIEENEELAILMRGLRGKNLRDSQFADNNIQLRLVEVDESSEFLPLVNDPASISAYWGKRPRAFVTRIIQLLSVTVGFLSRLTLDMINKKVKEVPSFPDDIAMILIEEELGQPWQEIYSELSPLPIAAASLGQVDKGCLKEKGDLVDVKVQRPFVLEIVTVKI</sequence>
<dbReference type="EMBL" id="JBBPBM010000007">
    <property type="protein sequence ID" value="KAK8574895.1"/>
    <property type="molecule type" value="Genomic_DNA"/>
</dbReference>
<reference evidence="3 4" key="1">
    <citation type="journal article" date="2024" name="G3 (Bethesda)">
        <title>Genome assembly of Hibiscus sabdariffa L. provides insights into metabolisms of medicinal natural products.</title>
        <authorList>
            <person name="Kim T."/>
        </authorList>
    </citation>
    <scope>NUCLEOTIDE SEQUENCE [LARGE SCALE GENOMIC DNA]</scope>
    <source>
        <strain evidence="3">TK-2024</strain>
        <tissue evidence="3">Old leaves</tissue>
    </source>
</reference>
<evidence type="ECO:0000259" key="2">
    <source>
        <dbReference type="Pfam" id="PF03109"/>
    </source>
</evidence>
<name>A0ABR2F987_9ROSI</name>
<comment type="similarity">
    <text evidence="1">Belongs to the protein kinase superfamily. ADCK protein kinase family.</text>
</comment>
<accession>A0ABR2F987</accession>
<evidence type="ECO:0000256" key="1">
    <source>
        <dbReference type="ARBA" id="ARBA00009670"/>
    </source>
</evidence>
<protein>
    <recommendedName>
        <fullName evidence="2">ABC1 atypical kinase-like domain-containing protein</fullName>
    </recommendedName>
</protein>
<dbReference type="InterPro" id="IPR050154">
    <property type="entry name" value="UbiB_kinase"/>
</dbReference>
<organism evidence="3 4">
    <name type="scientific">Hibiscus sabdariffa</name>
    <name type="common">roselle</name>
    <dbReference type="NCBI Taxonomy" id="183260"/>
    <lineage>
        <taxon>Eukaryota</taxon>
        <taxon>Viridiplantae</taxon>
        <taxon>Streptophyta</taxon>
        <taxon>Embryophyta</taxon>
        <taxon>Tracheophyta</taxon>
        <taxon>Spermatophyta</taxon>
        <taxon>Magnoliopsida</taxon>
        <taxon>eudicotyledons</taxon>
        <taxon>Gunneridae</taxon>
        <taxon>Pentapetalae</taxon>
        <taxon>rosids</taxon>
        <taxon>malvids</taxon>
        <taxon>Malvales</taxon>
        <taxon>Malvaceae</taxon>
        <taxon>Malvoideae</taxon>
        <taxon>Hibiscus</taxon>
    </lineage>
</organism>
<dbReference type="PANTHER" id="PTHR10566:SF117">
    <property type="entry name" value="UNUSUAL PROTEIN KINASE-RELATED"/>
    <property type="match status" value="1"/>
</dbReference>
<dbReference type="InterPro" id="IPR004147">
    <property type="entry name" value="ABC1_dom"/>
</dbReference>
<proteinExistence type="inferred from homology"/>